<organism evidence="2 3">
    <name type="scientific">Raoultella planticola</name>
    <name type="common">Klebsiella planticola</name>
    <dbReference type="NCBI Taxonomy" id="575"/>
    <lineage>
        <taxon>Bacteria</taxon>
        <taxon>Pseudomonadati</taxon>
        <taxon>Pseudomonadota</taxon>
        <taxon>Gammaproteobacteria</taxon>
        <taxon>Enterobacterales</taxon>
        <taxon>Enterobacteriaceae</taxon>
        <taxon>Klebsiella/Raoultella group</taxon>
        <taxon>Raoultella</taxon>
    </lineage>
</organism>
<feature type="region of interest" description="Disordered" evidence="1">
    <location>
        <begin position="119"/>
        <end position="148"/>
    </location>
</feature>
<dbReference type="AntiFam" id="ANF00142">
    <property type="entry name" value="Shadow ORF (opposite yadG)"/>
</dbReference>
<sequence length="187" mass="20284">MLRFTRYIIRQPLFQIDQPFQQGVMVIGGGGRRINFGAPPGLGRPAAQAGVDFIGGMPLAQPVIINQPEAVAALAYQLTVMTDQQQTTGILAQRGSQRLFAFHIQMVGGLIQQKQAIARQRQPDKQQSGTFTPAEGADLLPVTAPAETGGNQRPLTALCGGFEALQRLQQRGVIRQLTQRLVVVARM</sequence>
<reference evidence="2 3" key="1">
    <citation type="submission" date="2019-03" db="EMBL/GenBank/DDBJ databases">
        <authorList>
            <consortium name="Pathogen Informatics"/>
        </authorList>
    </citation>
    <scope>NUCLEOTIDE SEQUENCE [LARGE SCALE GENOMIC DNA]</scope>
    <source>
        <strain evidence="2 3">NCTC12998</strain>
    </source>
</reference>
<dbReference type="AlphaFoldDB" id="A0A485CVK7"/>
<protein>
    <submittedName>
        <fullName evidence="2">Uncharacterized protein</fullName>
    </submittedName>
</protein>
<accession>A0A485CVK7</accession>
<evidence type="ECO:0000313" key="3">
    <source>
        <dbReference type="Proteomes" id="UP000345637"/>
    </source>
</evidence>
<dbReference type="Proteomes" id="UP000345637">
    <property type="component" value="Unassembled WGS sequence"/>
</dbReference>
<gene>
    <name evidence="2" type="ORF">NCTC12998_06532</name>
</gene>
<name>A0A485CVK7_RAOPL</name>
<evidence type="ECO:0000256" key="1">
    <source>
        <dbReference type="SAM" id="MobiDB-lite"/>
    </source>
</evidence>
<evidence type="ECO:0000313" key="2">
    <source>
        <dbReference type="EMBL" id="VFS88537.1"/>
    </source>
</evidence>
<dbReference type="EMBL" id="CAADJE010000036">
    <property type="protein sequence ID" value="VFS88537.1"/>
    <property type="molecule type" value="Genomic_DNA"/>
</dbReference>
<proteinExistence type="predicted"/>